<dbReference type="GO" id="GO:0005975">
    <property type="term" value="P:carbohydrate metabolic process"/>
    <property type="evidence" value="ECO:0007669"/>
    <property type="project" value="UniProtKB-ARBA"/>
</dbReference>
<protein>
    <submittedName>
        <fullName evidence="2">T9SS type B sorting domain-containing protein</fullName>
    </submittedName>
</protein>
<dbReference type="Pfam" id="PF13585">
    <property type="entry name" value="CHU_C"/>
    <property type="match status" value="1"/>
</dbReference>
<dbReference type="GO" id="GO:0004553">
    <property type="term" value="F:hydrolase activity, hydrolyzing O-glycosyl compounds"/>
    <property type="evidence" value="ECO:0007669"/>
    <property type="project" value="UniProtKB-ARBA"/>
</dbReference>
<reference evidence="2 3" key="1">
    <citation type="submission" date="2019-07" db="EMBL/GenBank/DDBJ databases">
        <title>Rufibacter sp. nov., isolated from lake sediment.</title>
        <authorList>
            <person name="Qu J.-H."/>
        </authorList>
    </citation>
    <scope>NUCLEOTIDE SEQUENCE [LARGE SCALE GENOMIC DNA]</scope>
    <source>
        <strain evidence="2 3">NBS58-1</strain>
    </source>
</reference>
<dbReference type="EMBL" id="VKKY01000002">
    <property type="protein sequence ID" value="KAA3438580.1"/>
    <property type="molecule type" value="Genomic_DNA"/>
</dbReference>
<organism evidence="2 3">
    <name type="scientific">Rufibacter hautae</name>
    <dbReference type="NCBI Taxonomy" id="2595005"/>
    <lineage>
        <taxon>Bacteria</taxon>
        <taxon>Pseudomonadati</taxon>
        <taxon>Bacteroidota</taxon>
        <taxon>Cytophagia</taxon>
        <taxon>Cytophagales</taxon>
        <taxon>Hymenobacteraceae</taxon>
        <taxon>Rufibacter</taxon>
    </lineage>
</organism>
<evidence type="ECO:0000313" key="3">
    <source>
        <dbReference type="Proteomes" id="UP000324133"/>
    </source>
</evidence>
<sequence length="530" mass="59606">MKRIALLCFTFFVLIAPSFSQTSVEKLIAHFPFDGNVRDVSGNNHQATVRGATLTTDRFNTPNRAYYFDGLDDNIVLGSSFDLIPKTISFWFNAHTIDANSRVIYASDNPDLNYGITAVEIKTIVGLPKLATHITSSRDTATVVLNTWHFFTITVNDDSTHFYLDGVKLKSRERTGYPRSDTGVPQTIVGSHRQGNTGSLFFHGKIDDVKIYNRELTKEEVKVSYLGLSIDLGEDFCIRPNQIGLVPATGFESYLWSNGSTEPTLRATQPGNYSLIATDRLGNKYYGEIKISACPQPDFTYTFDCKSNTFTFSPILNFPYDRFHWKYDKQIVPNILSPAHKFSTEGVNQVSLNVYHKGEEYTIDKFITYTQSVTPYLGKDTTLCMGNTLTLQPEILKGTALKWSDGSTGTSLVVSLPGTYWVEATRGDCVIRDEIVVSNTTCQEEFISQVMIPNIFTPNGDGQNDFFQIQNLNAAVKNKLTVYNRWGQQVFHSPDYKNEWTGSKQEGVFYYVLTLGAKGDVYKGWVEVIR</sequence>
<dbReference type="Gene3D" id="2.60.120.200">
    <property type="match status" value="1"/>
</dbReference>
<feature type="signal peptide" evidence="1">
    <location>
        <begin position="1"/>
        <end position="20"/>
    </location>
</feature>
<keyword evidence="3" id="KW-1185">Reference proteome</keyword>
<dbReference type="RefSeq" id="WP_149091638.1">
    <property type="nucleotide sequence ID" value="NZ_VKKY01000002.1"/>
</dbReference>
<dbReference type="NCBIfam" id="TIGR04131">
    <property type="entry name" value="Bac_Flav_CTERM"/>
    <property type="match status" value="1"/>
</dbReference>
<accession>A0A5B6THB5</accession>
<comment type="caution">
    <text evidence="2">The sequence shown here is derived from an EMBL/GenBank/DDBJ whole genome shotgun (WGS) entry which is preliminary data.</text>
</comment>
<dbReference type="AlphaFoldDB" id="A0A5B6THB5"/>
<dbReference type="Pfam" id="PF13385">
    <property type="entry name" value="Laminin_G_3"/>
    <property type="match status" value="1"/>
</dbReference>
<evidence type="ECO:0000313" key="2">
    <source>
        <dbReference type="EMBL" id="KAA3438580.1"/>
    </source>
</evidence>
<dbReference type="Proteomes" id="UP000324133">
    <property type="component" value="Unassembled WGS sequence"/>
</dbReference>
<feature type="chain" id="PRO_5022820525" evidence="1">
    <location>
        <begin position="21"/>
        <end position="530"/>
    </location>
</feature>
<evidence type="ECO:0000256" key="1">
    <source>
        <dbReference type="SAM" id="SignalP"/>
    </source>
</evidence>
<dbReference type="OrthoDB" id="1491125at2"/>
<name>A0A5B6THB5_9BACT</name>
<proteinExistence type="predicted"/>
<gene>
    <name evidence="2" type="ORF">FOA19_15250</name>
</gene>
<dbReference type="SUPFAM" id="SSF49899">
    <property type="entry name" value="Concanavalin A-like lectins/glucanases"/>
    <property type="match status" value="1"/>
</dbReference>
<dbReference type="InterPro" id="IPR013320">
    <property type="entry name" value="ConA-like_dom_sf"/>
</dbReference>
<dbReference type="InterPro" id="IPR026341">
    <property type="entry name" value="T9SS_type_B"/>
</dbReference>
<keyword evidence="1" id="KW-0732">Signal</keyword>